<gene>
    <name evidence="2" type="ORF">ACFSTE_03685</name>
</gene>
<dbReference type="InterPro" id="IPR025665">
    <property type="entry name" value="Beta-barrel_OMP_2"/>
</dbReference>
<dbReference type="Proteomes" id="UP001597459">
    <property type="component" value="Unassembled WGS sequence"/>
</dbReference>
<keyword evidence="3" id="KW-1185">Reference proteome</keyword>
<dbReference type="SUPFAM" id="SSF56925">
    <property type="entry name" value="OMPA-like"/>
    <property type="match status" value="1"/>
</dbReference>
<dbReference type="RefSeq" id="WP_176029458.1">
    <property type="nucleotide sequence ID" value="NZ_JBHSJV010000001.1"/>
</dbReference>
<dbReference type="Pfam" id="PF13568">
    <property type="entry name" value="OMP_b-brl_2"/>
    <property type="match status" value="1"/>
</dbReference>
<evidence type="ECO:0000259" key="1">
    <source>
        <dbReference type="Pfam" id="PF13568"/>
    </source>
</evidence>
<evidence type="ECO:0000313" key="3">
    <source>
        <dbReference type="Proteomes" id="UP001597459"/>
    </source>
</evidence>
<feature type="domain" description="Outer membrane protein beta-barrel" evidence="1">
    <location>
        <begin position="18"/>
        <end position="174"/>
    </location>
</feature>
<proteinExistence type="predicted"/>
<accession>A0ABW5N4K6</accession>
<organism evidence="2 3">
    <name type="scientific">Aquimarina hainanensis</name>
    <dbReference type="NCBI Taxonomy" id="1578017"/>
    <lineage>
        <taxon>Bacteria</taxon>
        <taxon>Pseudomonadati</taxon>
        <taxon>Bacteroidota</taxon>
        <taxon>Flavobacteriia</taxon>
        <taxon>Flavobacteriales</taxon>
        <taxon>Flavobacteriaceae</taxon>
        <taxon>Aquimarina</taxon>
    </lineage>
</organism>
<protein>
    <submittedName>
        <fullName evidence="2">Porin family protein</fullName>
    </submittedName>
</protein>
<dbReference type="InterPro" id="IPR011250">
    <property type="entry name" value="OMP/PagP_B-barrel"/>
</dbReference>
<dbReference type="EMBL" id="JBHULX010000002">
    <property type="protein sequence ID" value="MFD2589917.1"/>
    <property type="molecule type" value="Genomic_DNA"/>
</dbReference>
<name>A0ABW5N4K6_9FLAO</name>
<reference evidence="3" key="1">
    <citation type="journal article" date="2019" name="Int. J. Syst. Evol. Microbiol.">
        <title>The Global Catalogue of Microorganisms (GCM) 10K type strain sequencing project: providing services to taxonomists for standard genome sequencing and annotation.</title>
        <authorList>
            <consortium name="The Broad Institute Genomics Platform"/>
            <consortium name="The Broad Institute Genome Sequencing Center for Infectious Disease"/>
            <person name="Wu L."/>
            <person name="Ma J."/>
        </authorList>
    </citation>
    <scope>NUCLEOTIDE SEQUENCE [LARGE SCALE GENOMIC DNA]</scope>
    <source>
        <strain evidence="3">KCTC 42423</strain>
    </source>
</reference>
<evidence type="ECO:0000313" key="2">
    <source>
        <dbReference type="EMBL" id="MFD2589917.1"/>
    </source>
</evidence>
<sequence length="205" mass="22671">MRNLLILFTLLSSFLTIAQGNLLKFGVKAGVNYGDNGKIELVDITNAGENILSEDANQRTGYHFGAYLRASILNTLYIKPELLYTVNKSSYDVNGTEVDYEVKKIDLPILAGVSLIGPLHIFGGPSLQYIVDNELKNVKLGDIKNDFTVGMQFGIGVKIKRLNADIRYERGLSKNQAESIENELGTPLRVDSRPNQFILSVGVDF</sequence>
<comment type="caution">
    <text evidence="2">The sequence shown here is derived from an EMBL/GenBank/DDBJ whole genome shotgun (WGS) entry which is preliminary data.</text>
</comment>